<gene>
    <name evidence="2" type="ORF">SAMN05216588_10427</name>
</gene>
<protein>
    <recommendedName>
        <fullName evidence="4">3-isopropylmalate dehydratase large subunit</fullName>
    </recommendedName>
</protein>
<evidence type="ECO:0000313" key="2">
    <source>
        <dbReference type="EMBL" id="SDH31950.1"/>
    </source>
</evidence>
<dbReference type="AlphaFoldDB" id="A0A1G8BHA0"/>
<dbReference type="STRING" id="29435.SAMN05216588_10427"/>
<sequence>MRSIFAVLPLLALVGCSSYQADADKLVSVPAERLLAHQAPVNGGGEVVVTRDLGLMGGGCYVAVLVDRRIAARIAVGEQARFQLPAGRHILGITADTQDPTLCGKGRLNREVAVKVEASGSAELRIVSQNRGGFDIQQQ</sequence>
<dbReference type="RefSeq" id="WP_084303901.1">
    <property type="nucleotide sequence ID" value="NZ_FNDG01000004.1"/>
</dbReference>
<evidence type="ECO:0008006" key="4">
    <source>
        <dbReference type="Google" id="ProtNLM"/>
    </source>
</evidence>
<dbReference type="Proteomes" id="UP000198606">
    <property type="component" value="Unassembled WGS sequence"/>
</dbReference>
<proteinExistence type="predicted"/>
<keyword evidence="1" id="KW-0732">Signal</keyword>
<name>A0A1G8BHA0_9GAMM</name>
<feature type="signal peptide" evidence="1">
    <location>
        <begin position="1"/>
        <end position="21"/>
    </location>
</feature>
<reference evidence="2 3" key="1">
    <citation type="submission" date="2016-10" db="EMBL/GenBank/DDBJ databases">
        <authorList>
            <person name="de Groot N.N."/>
        </authorList>
    </citation>
    <scope>NUCLEOTIDE SEQUENCE [LARGE SCALE GENOMIC DNA]</scope>
    <source>
        <strain evidence="2 3">LMG 18387</strain>
    </source>
</reference>
<feature type="chain" id="PRO_5011649476" description="3-isopropylmalate dehydratase large subunit" evidence="1">
    <location>
        <begin position="22"/>
        <end position="139"/>
    </location>
</feature>
<dbReference type="PROSITE" id="PS51257">
    <property type="entry name" value="PROKAR_LIPOPROTEIN"/>
    <property type="match status" value="1"/>
</dbReference>
<organism evidence="2 3">
    <name type="scientific">Phytopseudomonas flavescens</name>
    <dbReference type="NCBI Taxonomy" id="29435"/>
    <lineage>
        <taxon>Bacteria</taxon>
        <taxon>Pseudomonadati</taxon>
        <taxon>Pseudomonadota</taxon>
        <taxon>Gammaproteobacteria</taxon>
        <taxon>Pseudomonadales</taxon>
        <taxon>Pseudomonadaceae</taxon>
        <taxon>Phytopseudomonas</taxon>
    </lineage>
</organism>
<dbReference type="EMBL" id="FNDG01000004">
    <property type="protein sequence ID" value="SDH31950.1"/>
    <property type="molecule type" value="Genomic_DNA"/>
</dbReference>
<accession>A0A1G8BHA0</accession>
<evidence type="ECO:0000256" key="1">
    <source>
        <dbReference type="SAM" id="SignalP"/>
    </source>
</evidence>
<evidence type="ECO:0000313" key="3">
    <source>
        <dbReference type="Proteomes" id="UP000198606"/>
    </source>
</evidence>